<comment type="function">
    <text evidence="9">Catalyzes the ATP-dependent amination of UTP to CTP with either L-glutamine or ammonia as the source of nitrogen.</text>
</comment>
<keyword evidence="7 9" id="KW-0665">Pyrimidine biosynthesis</keyword>
<name>A0A0N5AEU3_9BILA</name>
<dbReference type="Pfam" id="PF00117">
    <property type="entry name" value="GATase"/>
    <property type="match status" value="2"/>
</dbReference>
<evidence type="ECO:0000313" key="13">
    <source>
        <dbReference type="WBParaSite" id="SMUV_0000276501-mRNA-1"/>
    </source>
</evidence>
<comment type="pathway">
    <text evidence="1 9">Pyrimidine metabolism; CTP biosynthesis via de novo pathway; CTP from UDP: step 2/2.</text>
</comment>
<protein>
    <recommendedName>
        <fullName evidence="9">CTP synthase</fullName>
        <ecNumber evidence="9">6.3.4.2</ecNumber>
    </recommendedName>
    <alternativeName>
        <fullName evidence="9">UTP--ammonia ligase</fullName>
    </alternativeName>
</protein>
<dbReference type="InterPro" id="IPR004468">
    <property type="entry name" value="CTP_synthase"/>
</dbReference>
<dbReference type="PROSITE" id="PS51273">
    <property type="entry name" value="GATASE_TYPE_1"/>
    <property type="match status" value="1"/>
</dbReference>
<feature type="domain" description="Glutamine amidotransferase" evidence="10">
    <location>
        <begin position="552"/>
        <end position="617"/>
    </location>
</feature>
<keyword evidence="5 9" id="KW-0067">ATP-binding</keyword>
<evidence type="ECO:0000256" key="2">
    <source>
        <dbReference type="ARBA" id="ARBA00007533"/>
    </source>
</evidence>
<dbReference type="Proteomes" id="UP000046393">
    <property type="component" value="Unplaced"/>
</dbReference>
<accession>A0A0N5AEU3</accession>
<dbReference type="Gene3D" id="3.40.50.880">
    <property type="match status" value="1"/>
</dbReference>
<dbReference type="EC" id="6.3.4.2" evidence="9"/>
<dbReference type="SUPFAM" id="SSF52540">
    <property type="entry name" value="P-loop containing nucleoside triphosphate hydrolases"/>
    <property type="match status" value="1"/>
</dbReference>
<sequence length="665" mass="73582">MASGDGDEVPPVKLILVTGGVISGVGKGIISSSLGVLLKAHGYKTSSIKIDPYINIDAGTFSPNEHGEVFVLDDGGEVDVDLGNYERFLDVRLTCDHNITTGKIYSQVIERERRGDYLGKTVQVVPHVTDAISNWVQRVAQIPVDGSGKCPAVCIIELGGTVGDIEGMPFVEAFTKFQTSAFREHFMNVHVSIIIFPKSTGEPKTKPVQMSIRELRQRGLYPDLLFCRSATPITDTLRNKISSSCALDNDQVIGVSDVSNIYEVPFLLDKQHVVERIVRRLKLPPLECQTDPLADWRHLAQMCDAPKQHVKIAVVGKYIKAPDAYASIRKALQHSAMHARRNLVLELIDSESLQVDADPESHAEAWKKLKSVDGILVPGGFGTRGVMGKILACKYARVNKIPFLGVCLGMQCAVIEFARNVCNIEGANSTECDSNLRPEQQVVIHMPEHDGLKNGMGGTMRLGLRDTVFLIEKCKLRRLYGKMRVSERHRHRYEVNPAMVPMFCEKGLYFVGMGTDELCCCGDTFAKRTRSAATLIEVAEANLCNGVKDDNSYTVDETTYEVLMAKVKVLCQRNDSKSDTAARMEMMELKDHPYYVGVQCHPEFLSHPMSPSPPFFGLICAASGQLEMYLRSPKNLVEDPADIKNETLERTTNCNSTRGVLTLVN</sequence>
<comment type="catalytic activity">
    <reaction evidence="8 9">
        <text>UTP + L-glutamine + ATP + H2O = CTP + L-glutamate + ADP + phosphate + 2 H(+)</text>
        <dbReference type="Rhea" id="RHEA:26426"/>
        <dbReference type="ChEBI" id="CHEBI:15377"/>
        <dbReference type="ChEBI" id="CHEBI:15378"/>
        <dbReference type="ChEBI" id="CHEBI:29985"/>
        <dbReference type="ChEBI" id="CHEBI:30616"/>
        <dbReference type="ChEBI" id="CHEBI:37563"/>
        <dbReference type="ChEBI" id="CHEBI:43474"/>
        <dbReference type="ChEBI" id="CHEBI:46398"/>
        <dbReference type="ChEBI" id="CHEBI:58359"/>
        <dbReference type="ChEBI" id="CHEBI:456216"/>
        <dbReference type="EC" id="6.3.4.2"/>
    </reaction>
</comment>
<feature type="domain" description="Glutamine amidotransferase" evidence="10">
    <location>
        <begin position="322"/>
        <end position="501"/>
    </location>
</feature>
<dbReference type="PANTHER" id="PTHR11550:SF0">
    <property type="entry name" value="CTP SYNTHASE-RELATED"/>
    <property type="match status" value="1"/>
</dbReference>
<evidence type="ECO:0000259" key="11">
    <source>
        <dbReference type="Pfam" id="PF06418"/>
    </source>
</evidence>
<evidence type="ECO:0000256" key="9">
    <source>
        <dbReference type="RuleBase" id="RU810713"/>
    </source>
</evidence>
<evidence type="ECO:0000256" key="3">
    <source>
        <dbReference type="ARBA" id="ARBA00022598"/>
    </source>
</evidence>
<dbReference type="InterPro" id="IPR027417">
    <property type="entry name" value="P-loop_NTPase"/>
</dbReference>
<dbReference type="InterPro" id="IPR017926">
    <property type="entry name" value="GATASE"/>
</dbReference>
<dbReference type="CDD" id="cd03113">
    <property type="entry name" value="CTPS_N"/>
    <property type="match status" value="1"/>
</dbReference>
<dbReference type="GO" id="GO:0003883">
    <property type="term" value="F:CTP synthase activity"/>
    <property type="evidence" value="ECO:0007669"/>
    <property type="project" value="UniProtKB-UniRule"/>
</dbReference>
<dbReference type="AlphaFoldDB" id="A0A0N5AEU3"/>
<evidence type="ECO:0000256" key="5">
    <source>
        <dbReference type="ARBA" id="ARBA00022840"/>
    </source>
</evidence>
<reference evidence="13" key="1">
    <citation type="submission" date="2017-02" db="UniProtKB">
        <authorList>
            <consortium name="WormBaseParasite"/>
        </authorList>
    </citation>
    <scope>IDENTIFICATION</scope>
</reference>
<dbReference type="Gene3D" id="3.40.50.300">
    <property type="entry name" value="P-loop containing nucleotide triphosphate hydrolases"/>
    <property type="match status" value="1"/>
</dbReference>
<feature type="domain" description="CTP synthase N-terminal" evidence="11">
    <location>
        <begin position="13"/>
        <end position="283"/>
    </location>
</feature>
<dbReference type="GO" id="GO:0005737">
    <property type="term" value="C:cytoplasm"/>
    <property type="evidence" value="ECO:0007669"/>
    <property type="project" value="TreeGrafter"/>
</dbReference>
<dbReference type="GO" id="GO:0042802">
    <property type="term" value="F:identical protein binding"/>
    <property type="evidence" value="ECO:0007669"/>
    <property type="project" value="TreeGrafter"/>
</dbReference>
<evidence type="ECO:0000259" key="10">
    <source>
        <dbReference type="Pfam" id="PF00117"/>
    </source>
</evidence>
<dbReference type="GO" id="GO:0097268">
    <property type="term" value="C:cytoophidium"/>
    <property type="evidence" value="ECO:0007669"/>
    <property type="project" value="TreeGrafter"/>
</dbReference>
<dbReference type="NCBIfam" id="TIGR00337">
    <property type="entry name" value="PyrG"/>
    <property type="match status" value="1"/>
</dbReference>
<dbReference type="NCBIfam" id="NF003792">
    <property type="entry name" value="PRK05380.1"/>
    <property type="match status" value="1"/>
</dbReference>
<keyword evidence="12" id="KW-1185">Reference proteome</keyword>
<evidence type="ECO:0000256" key="8">
    <source>
        <dbReference type="ARBA" id="ARBA00047781"/>
    </source>
</evidence>
<dbReference type="WBParaSite" id="SMUV_0000276501-mRNA-1">
    <property type="protein sequence ID" value="SMUV_0000276501-mRNA-1"/>
    <property type="gene ID" value="SMUV_0000276501"/>
</dbReference>
<dbReference type="STRING" id="451379.A0A0N5AEU3"/>
<dbReference type="GO" id="GO:0019856">
    <property type="term" value="P:pyrimidine nucleobase biosynthetic process"/>
    <property type="evidence" value="ECO:0007669"/>
    <property type="project" value="TreeGrafter"/>
</dbReference>
<dbReference type="GO" id="GO:0044210">
    <property type="term" value="P:'de novo' CTP biosynthetic process"/>
    <property type="evidence" value="ECO:0007669"/>
    <property type="project" value="UniProtKB-UniRule"/>
</dbReference>
<organism evidence="12 13">
    <name type="scientific">Syphacia muris</name>
    <dbReference type="NCBI Taxonomy" id="451379"/>
    <lineage>
        <taxon>Eukaryota</taxon>
        <taxon>Metazoa</taxon>
        <taxon>Ecdysozoa</taxon>
        <taxon>Nematoda</taxon>
        <taxon>Chromadorea</taxon>
        <taxon>Rhabditida</taxon>
        <taxon>Spirurina</taxon>
        <taxon>Oxyuridomorpha</taxon>
        <taxon>Oxyuroidea</taxon>
        <taxon>Oxyuridae</taxon>
        <taxon>Syphacia</taxon>
    </lineage>
</organism>
<dbReference type="GO" id="GO:0005524">
    <property type="term" value="F:ATP binding"/>
    <property type="evidence" value="ECO:0007669"/>
    <property type="project" value="UniProtKB-KW"/>
</dbReference>
<dbReference type="CDD" id="cd01746">
    <property type="entry name" value="GATase1_CTP_Synthase"/>
    <property type="match status" value="1"/>
</dbReference>
<evidence type="ECO:0000313" key="12">
    <source>
        <dbReference type="Proteomes" id="UP000046393"/>
    </source>
</evidence>
<dbReference type="PANTHER" id="PTHR11550">
    <property type="entry name" value="CTP SYNTHASE"/>
    <property type="match status" value="1"/>
</dbReference>
<dbReference type="InterPro" id="IPR029062">
    <property type="entry name" value="Class_I_gatase-like"/>
</dbReference>
<dbReference type="InterPro" id="IPR017456">
    <property type="entry name" value="CTP_synthase_N"/>
</dbReference>
<dbReference type="InterPro" id="IPR033828">
    <property type="entry name" value="GATase1_CTP_Synthase"/>
</dbReference>
<keyword evidence="6 9" id="KW-0315">Glutamine amidotransferase</keyword>
<evidence type="ECO:0000256" key="6">
    <source>
        <dbReference type="ARBA" id="ARBA00022962"/>
    </source>
</evidence>
<dbReference type="SUPFAM" id="SSF52317">
    <property type="entry name" value="Class I glutamine amidotransferase-like"/>
    <property type="match status" value="2"/>
</dbReference>
<dbReference type="Pfam" id="PF06418">
    <property type="entry name" value="CTP_synth_N"/>
    <property type="match status" value="1"/>
</dbReference>
<evidence type="ECO:0000256" key="4">
    <source>
        <dbReference type="ARBA" id="ARBA00022741"/>
    </source>
</evidence>
<dbReference type="FunFam" id="3.40.50.300:FF:000207">
    <property type="entry name" value="CTP synthase"/>
    <property type="match status" value="1"/>
</dbReference>
<keyword evidence="4 9" id="KW-0547">Nucleotide-binding</keyword>
<evidence type="ECO:0000256" key="1">
    <source>
        <dbReference type="ARBA" id="ARBA00005171"/>
    </source>
</evidence>
<dbReference type="UniPathway" id="UPA00159">
    <property type="reaction ID" value="UER00277"/>
</dbReference>
<keyword evidence="3 9" id="KW-0436">Ligase</keyword>
<proteinExistence type="inferred from homology"/>
<evidence type="ECO:0000256" key="7">
    <source>
        <dbReference type="ARBA" id="ARBA00022975"/>
    </source>
</evidence>
<comment type="similarity">
    <text evidence="2 9">Belongs to the CTP synthase family.</text>
</comment>